<sequence length="66" mass="7288">MNNNLIEGVLSHDDYKILNKKMERRTDFDMKATEAAEVVDVVGDDCEEVGCDESDVDAEFGGFGAE</sequence>
<protein>
    <submittedName>
        <fullName evidence="1">Uncharacterized protein</fullName>
    </submittedName>
</protein>
<name>A0A564Y4E3_HYMDI</name>
<dbReference type="AlphaFoldDB" id="A0A564Y4E3"/>
<organism evidence="1 2">
    <name type="scientific">Hymenolepis diminuta</name>
    <name type="common">Rat tapeworm</name>
    <dbReference type="NCBI Taxonomy" id="6216"/>
    <lineage>
        <taxon>Eukaryota</taxon>
        <taxon>Metazoa</taxon>
        <taxon>Spiralia</taxon>
        <taxon>Lophotrochozoa</taxon>
        <taxon>Platyhelminthes</taxon>
        <taxon>Cestoda</taxon>
        <taxon>Eucestoda</taxon>
        <taxon>Cyclophyllidea</taxon>
        <taxon>Hymenolepididae</taxon>
        <taxon>Hymenolepis</taxon>
    </lineage>
</organism>
<proteinExistence type="predicted"/>
<accession>A0A564Y4E3</accession>
<dbReference type="Proteomes" id="UP000321570">
    <property type="component" value="Unassembled WGS sequence"/>
</dbReference>
<evidence type="ECO:0000313" key="1">
    <source>
        <dbReference type="EMBL" id="VUZ42162.1"/>
    </source>
</evidence>
<dbReference type="EMBL" id="CABIJS010000086">
    <property type="protein sequence ID" value="VUZ42162.1"/>
    <property type="molecule type" value="Genomic_DNA"/>
</dbReference>
<keyword evidence="2" id="KW-1185">Reference proteome</keyword>
<reference evidence="1 2" key="1">
    <citation type="submission" date="2019-07" db="EMBL/GenBank/DDBJ databases">
        <authorList>
            <person name="Jastrzebski P J."/>
            <person name="Paukszto L."/>
            <person name="Jastrzebski P J."/>
        </authorList>
    </citation>
    <scope>NUCLEOTIDE SEQUENCE [LARGE SCALE GENOMIC DNA]</scope>
    <source>
        <strain evidence="1 2">WMS-il1</strain>
    </source>
</reference>
<evidence type="ECO:0000313" key="2">
    <source>
        <dbReference type="Proteomes" id="UP000321570"/>
    </source>
</evidence>
<gene>
    <name evidence="1" type="ORF">WMSIL1_LOCUS2853</name>
</gene>